<dbReference type="InterPro" id="IPR011055">
    <property type="entry name" value="Dup_hybrid_motif"/>
</dbReference>
<dbReference type="SUPFAM" id="SSF51261">
    <property type="entry name" value="Duplicated hybrid motif"/>
    <property type="match status" value="1"/>
</dbReference>
<keyword evidence="1 2" id="KW-0732">Signal</keyword>
<evidence type="ECO:0000259" key="4">
    <source>
        <dbReference type="Pfam" id="PF18962"/>
    </source>
</evidence>
<dbReference type="CDD" id="cd12797">
    <property type="entry name" value="M23_peptidase"/>
    <property type="match status" value="1"/>
</dbReference>
<evidence type="ECO:0000256" key="1">
    <source>
        <dbReference type="ARBA" id="ARBA00022729"/>
    </source>
</evidence>
<keyword evidence="6" id="KW-1185">Reference proteome</keyword>
<feature type="domain" description="Secretion system C-terminal sorting" evidence="4">
    <location>
        <begin position="395"/>
        <end position="460"/>
    </location>
</feature>
<protein>
    <submittedName>
        <fullName evidence="5">Peptidoglycan DD-metalloendopeptidase family protein</fullName>
    </submittedName>
</protein>
<dbReference type="InterPro" id="IPR026444">
    <property type="entry name" value="Secre_tail"/>
</dbReference>
<reference evidence="5 6" key="1">
    <citation type="submission" date="2019-08" db="EMBL/GenBank/DDBJ databases">
        <title>Genomes of Subsaximicrobium wynnwilliamsii strains.</title>
        <authorList>
            <person name="Bowman J.P."/>
        </authorList>
    </citation>
    <scope>NUCLEOTIDE SEQUENCE [LARGE SCALE GENOMIC DNA]</scope>
    <source>
        <strain evidence="5 6">2-80-2</strain>
    </source>
</reference>
<evidence type="ECO:0000313" key="5">
    <source>
        <dbReference type="EMBL" id="TXD89644.1"/>
    </source>
</evidence>
<evidence type="ECO:0000313" key="6">
    <source>
        <dbReference type="Proteomes" id="UP000321578"/>
    </source>
</evidence>
<dbReference type="PANTHER" id="PTHR21666:SF270">
    <property type="entry name" value="MUREIN HYDROLASE ACTIVATOR ENVC"/>
    <property type="match status" value="1"/>
</dbReference>
<dbReference type="AlphaFoldDB" id="A0A5C6ZLU2"/>
<dbReference type="Pfam" id="PF01551">
    <property type="entry name" value="Peptidase_M23"/>
    <property type="match status" value="1"/>
</dbReference>
<comment type="caution">
    <text evidence="5">The sequence shown here is derived from an EMBL/GenBank/DDBJ whole genome shotgun (WGS) entry which is preliminary data.</text>
</comment>
<dbReference type="InterPro" id="IPR016047">
    <property type="entry name" value="M23ase_b-sheet_dom"/>
</dbReference>
<name>A0A5C6ZLU2_9FLAO</name>
<dbReference type="RefSeq" id="WP_147086002.1">
    <property type="nucleotide sequence ID" value="NZ_VORM01000012.1"/>
</dbReference>
<proteinExistence type="predicted"/>
<feature type="chain" id="PRO_5023125971" evidence="2">
    <location>
        <begin position="21"/>
        <end position="467"/>
    </location>
</feature>
<dbReference type="Gene3D" id="2.70.70.10">
    <property type="entry name" value="Glucose Permease (Domain IIA)"/>
    <property type="match status" value="1"/>
</dbReference>
<evidence type="ECO:0000256" key="2">
    <source>
        <dbReference type="SAM" id="SignalP"/>
    </source>
</evidence>
<dbReference type="PANTHER" id="PTHR21666">
    <property type="entry name" value="PEPTIDASE-RELATED"/>
    <property type="match status" value="1"/>
</dbReference>
<dbReference type="InterPro" id="IPR050570">
    <property type="entry name" value="Cell_wall_metabolism_enzyme"/>
</dbReference>
<dbReference type="Pfam" id="PF18962">
    <property type="entry name" value="Por_Secre_tail"/>
    <property type="match status" value="1"/>
</dbReference>
<organism evidence="5 6">
    <name type="scientific">Subsaximicrobium wynnwilliamsii</name>
    <dbReference type="NCBI Taxonomy" id="291179"/>
    <lineage>
        <taxon>Bacteria</taxon>
        <taxon>Pseudomonadati</taxon>
        <taxon>Bacteroidota</taxon>
        <taxon>Flavobacteriia</taxon>
        <taxon>Flavobacteriales</taxon>
        <taxon>Flavobacteriaceae</taxon>
        <taxon>Subsaximicrobium</taxon>
    </lineage>
</organism>
<feature type="signal peptide" evidence="2">
    <location>
        <begin position="1"/>
        <end position="20"/>
    </location>
</feature>
<dbReference type="NCBIfam" id="TIGR04183">
    <property type="entry name" value="Por_Secre_tail"/>
    <property type="match status" value="1"/>
</dbReference>
<sequence>MKSQITILLLALLGVNIAKAQSPETPVNGSAYVFNAEKSPCLTNEARKSIIQELENNVAMLQNEQRLNYNGTHRDGHVLFSWPVQKADGIDFNDVWSISGYLDHNAAYPNQLTDYDCGTTTYDTSAGYNHQGVDIYTWPFPWKLMDDDSAEIIAAADGQIIAKGDGQYDRSCNFNSNPWNAVYVQHSDGSVAWYGHMKNGSLTTKSVGDMVAEGEYLGIVGSSGNSTGPHLHFEVYEDNSYTQLIDPFAGDCNSLNGNDSWWVEQKPYLKPNINAVMTHSQVPDLFPTCPTTETTFESSAFDISDTIYFTAFLRDQVVDDVIYLKAIRPNGTYLYDWNITVVTSASSWYYYWSFPVDAVGEWTWEVTFKGQTETTNFTVSDALNLDESSFSQTSVYPNPFYDVLQIRSKVPVTKAIVVDVLGKMIKRSSNISEGIQHINLETLSAGLYFLTLEGNDGQQKTIKLLKN</sequence>
<dbReference type="Proteomes" id="UP000321578">
    <property type="component" value="Unassembled WGS sequence"/>
</dbReference>
<feature type="domain" description="M23ase beta-sheet core" evidence="3">
    <location>
        <begin position="149"/>
        <end position="241"/>
    </location>
</feature>
<dbReference type="GO" id="GO:0004222">
    <property type="term" value="F:metalloendopeptidase activity"/>
    <property type="evidence" value="ECO:0007669"/>
    <property type="project" value="TreeGrafter"/>
</dbReference>
<dbReference type="OrthoDB" id="9809488at2"/>
<gene>
    <name evidence="5" type="ORF">ESY86_07610</name>
</gene>
<accession>A0A5C6ZLU2</accession>
<dbReference type="EMBL" id="VORO01000006">
    <property type="protein sequence ID" value="TXD89644.1"/>
    <property type="molecule type" value="Genomic_DNA"/>
</dbReference>
<evidence type="ECO:0000259" key="3">
    <source>
        <dbReference type="Pfam" id="PF01551"/>
    </source>
</evidence>